<accession>A0A7I4YXS2</accession>
<proteinExistence type="predicted"/>
<organism evidence="2 3">
    <name type="scientific">Haemonchus contortus</name>
    <name type="common">Barber pole worm</name>
    <dbReference type="NCBI Taxonomy" id="6289"/>
    <lineage>
        <taxon>Eukaryota</taxon>
        <taxon>Metazoa</taxon>
        <taxon>Ecdysozoa</taxon>
        <taxon>Nematoda</taxon>
        <taxon>Chromadorea</taxon>
        <taxon>Rhabditida</taxon>
        <taxon>Rhabditina</taxon>
        <taxon>Rhabditomorpha</taxon>
        <taxon>Strongyloidea</taxon>
        <taxon>Trichostrongylidae</taxon>
        <taxon>Haemonchus</taxon>
    </lineage>
</organism>
<keyword evidence="2" id="KW-1185">Reference proteome</keyword>
<evidence type="ECO:0000313" key="2">
    <source>
        <dbReference type="Proteomes" id="UP000025227"/>
    </source>
</evidence>
<protein>
    <submittedName>
        <fullName evidence="3">Activin_recp domain-containing protein</fullName>
    </submittedName>
</protein>
<name>A0A7I4YXS2_HAECO</name>
<sequence>LVVTSVLTSLSHVNGIRCFVGSDAHYTIVEETNSFVCSFKAKKACDFKHEEYNLFRAQRSSDICWFQHKTAAILCFCTGDLCNGNFTTLSDTWQKKKISNGPQYKCALDFLKSKISLMEDKAVPLHEFKSTAPTAEATTASTTITTATASTSTATSMAKTPGAPTSTTRKAPRLSTSLTVSPMTASPATANATISSTVLTKLSSNFSRISLWLLAFLQKYNV</sequence>
<evidence type="ECO:0000256" key="1">
    <source>
        <dbReference type="SAM" id="MobiDB-lite"/>
    </source>
</evidence>
<dbReference type="AlphaFoldDB" id="A0A7I4YXS2"/>
<dbReference type="Proteomes" id="UP000025227">
    <property type="component" value="Unplaced"/>
</dbReference>
<feature type="compositionally biased region" description="Polar residues" evidence="1">
    <location>
        <begin position="163"/>
        <end position="182"/>
    </location>
</feature>
<feature type="region of interest" description="Disordered" evidence="1">
    <location>
        <begin position="150"/>
        <end position="182"/>
    </location>
</feature>
<dbReference type="WBParaSite" id="HCON_00159070-00001">
    <property type="protein sequence ID" value="HCON_00159070-00001"/>
    <property type="gene ID" value="HCON_00159070"/>
</dbReference>
<evidence type="ECO:0000313" key="3">
    <source>
        <dbReference type="WBParaSite" id="HCON_00159070-00001"/>
    </source>
</evidence>
<feature type="compositionally biased region" description="Low complexity" evidence="1">
    <location>
        <begin position="150"/>
        <end position="160"/>
    </location>
</feature>
<reference evidence="3" key="1">
    <citation type="submission" date="2020-12" db="UniProtKB">
        <authorList>
            <consortium name="WormBaseParasite"/>
        </authorList>
    </citation>
    <scope>IDENTIFICATION</scope>
    <source>
        <strain evidence="3">MHco3</strain>
    </source>
</reference>